<organism evidence="1 2">
    <name type="scientific">Castor canadensis</name>
    <name type="common">American beaver</name>
    <dbReference type="NCBI Taxonomy" id="51338"/>
    <lineage>
        <taxon>Eukaryota</taxon>
        <taxon>Metazoa</taxon>
        <taxon>Chordata</taxon>
        <taxon>Craniata</taxon>
        <taxon>Vertebrata</taxon>
        <taxon>Euteleostomi</taxon>
        <taxon>Mammalia</taxon>
        <taxon>Eutheria</taxon>
        <taxon>Euarchontoglires</taxon>
        <taxon>Glires</taxon>
        <taxon>Rodentia</taxon>
        <taxon>Castorimorpha</taxon>
        <taxon>Castoridae</taxon>
        <taxon>Castor</taxon>
    </lineage>
</organism>
<gene>
    <name evidence="2" type="primary">LOC141416218</name>
</gene>
<dbReference type="RefSeq" id="XP_073909403.1">
    <property type="nucleotide sequence ID" value="XM_074053302.1"/>
</dbReference>
<dbReference type="Proteomes" id="UP001732720">
    <property type="component" value="Chromosome 1"/>
</dbReference>
<proteinExistence type="predicted"/>
<reference evidence="2" key="1">
    <citation type="submission" date="2025-08" db="UniProtKB">
        <authorList>
            <consortium name="RefSeq"/>
        </authorList>
    </citation>
    <scope>IDENTIFICATION</scope>
</reference>
<evidence type="ECO:0000313" key="2">
    <source>
        <dbReference type="RefSeq" id="XP_073909403.1"/>
    </source>
</evidence>
<name>A0AC58KWX3_CASCN</name>
<protein>
    <submittedName>
        <fullName evidence="2">Olfactory receptor 4S2-like</fullName>
    </submittedName>
</protein>
<accession>A0AC58KWX3</accession>
<keyword evidence="1" id="KW-1185">Reference proteome</keyword>
<evidence type="ECO:0000313" key="1">
    <source>
        <dbReference type="Proteomes" id="UP001732720"/>
    </source>
</evidence>
<sequence>MEKKTNNVTEFIFWGLSQNPEVEKLCFMVFSFFYTVVLLRNLFIIMTVGMANLFKSPKYFFLNFLSFVDICYSTITAPKMIIDLLVKNKTISYLSNMLQLLGVHFFGYTETFILTVMTYDRYVAICKPLHYMAIMEQDRCNKMLLETWVGGFLHSIIQVALVIQLPFCGPNEIDHYFCDAHSVLKLACTDTYVVDVVVTANTGAIALGSFVILLISYVIILVSLRKQSVEGRHKALSACGSHITVVIIFFRPCTFMYMRPDTAFSEDKMVAVFYIIITPMLNPLTYTLRNAEVKNTMKKLWGRKVYRMLMGNSYKLSLKLYDLKFFQPLLTLVYREGNNCNLTGFEEKQVE</sequence>